<dbReference type="PROSITE" id="PS00893">
    <property type="entry name" value="NUDIX_BOX"/>
    <property type="match status" value="1"/>
</dbReference>
<evidence type="ECO:0000256" key="1">
    <source>
        <dbReference type="ARBA" id="ARBA00001946"/>
    </source>
</evidence>
<dbReference type="RefSeq" id="WP_345408775.1">
    <property type="nucleotide sequence ID" value="NZ_BAABHG010000031.1"/>
</dbReference>
<keyword evidence="3 4" id="KW-0378">Hydrolase</keyword>
<dbReference type="InterPro" id="IPR020084">
    <property type="entry name" value="NUDIX_hydrolase_CS"/>
</dbReference>
<evidence type="ECO:0000256" key="2">
    <source>
        <dbReference type="ARBA" id="ARBA00005582"/>
    </source>
</evidence>
<evidence type="ECO:0000256" key="3">
    <source>
        <dbReference type="ARBA" id="ARBA00022801"/>
    </source>
</evidence>
<evidence type="ECO:0000313" key="7">
    <source>
        <dbReference type="Proteomes" id="UP001597419"/>
    </source>
</evidence>
<dbReference type="CDD" id="cd18876">
    <property type="entry name" value="NUDIX_Hydrolase"/>
    <property type="match status" value="1"/>
</dbReference>
<dbReference type="PANTHER" id="PTHR43046">
    <property type="entry name" value="GDP-MANNOSE MANNOSYL HYDROLASE"/>
    <property type="match status" value="1"/>
</dbReference>
<keyword evidence="7" id="KW-1185">Reference proteome</keyword>
<dbReference type="PRINTS" id="PR00502">
    <property type="entry name" value="NUDIXFAMILY"/>
</dbReference>
<dbReference type="InterPro" id="IPR000086">
    <property type="entry name" value="NUDIX_hydrolase_dom"/>
</dbReference>
<dbReference type="InterPro" id="IPR015797">
    <property type="entry name" value="NUDIX_hydrolase-like_dom_sf"/>
</dbReference>
<proteinExistence type="inferred from homology"/>
<gene>
    <name evidence="6" type="ORF">ACFSYJ_22180</name>
</gene>
<evidence type="ECO:0000256" key="4">
    <source>
        <dbReference type="RuleBase" id="RU003476"/>
    </source>
</evidence>
<comment type="similarity">
    <text evidence="2 4">Belongs to the Nudix hydrolase family.</text>
</comment>
<dbReference type="SUPFAM" id="SSF55811">
    <property type="entry name" value="Nudix"/>
    <property type="match status" value="1"/>
</dbReference>
<name>A0ABW5GKG5_9PSEU</name>
<dbReference type="Proteomes" id="UP001597419">
    <property type="component" value="Unassembled WGS sequence"/>
</dbReference>
<sequence length="175" mass="19538">MTQVEELTPEEYYRSRPKQTAGAGVIYRNPAGHVLLVKTTYGARKWEIPGGGLDHGEFPRTTAQREVHEELGITRELGRLLAIDWVPYTPPIPGAPPAHLANHLYDGGILDDADVAALRCDPAEIEYFEFCDHDVYHAYLEPHMARRVDACLAALRTDRTPDLQHGYDPAPARPS</sequence>
<accession>A0ABW5GKG5</accession>
<comment type="caution">
    <text evidence="6">The sequence shown here is derived from an EMBL/GenBank/DDBJ whole genome shotgun (WGS) entry which is preliminary data.</text>
</comment>
<comment type="cofactor">
    <cofactor evidence="1">
        <name>Mg(2+)</name>
        <dbReference type="ChEBI" id="CHEBI:18420"/>
    </cofactor>
</comment>
<dbReference type="Pfam" id="PF00293">
    <property type="entry name" value="NUDIX"/>
    <property type="match status" value="1"/>
</dbReference>
<organism evidence="6 7">
    <name type="scientific">Amycolatopsis samaneae</name>
    <dbReference type="NCBI Taxonomy" id="664691"/>
    <lineage>
        <taxon>Bacteria</taxon>
        <taxon>Bacillati</taxon>
        <taxon>Actinomycetota</taxon>
        <taxon>Actinomycetes</taxon>
        <taxon>Pseudonocardiales</taxon>
        <taxon>Pseudonocardiaceae</taxon>
        <taxon>Amycolatopsis</taxon>
    </lineage>
</organism>
<dbReference type="PANTHER" id="PTHR43046:SF14">
    <property type="entry name" value="MUTT_NUDIX FAMILY PROTEIN"/>
    <property type="match status" value="1"/>
</dbReference>
<dbReference type="InterPro" id="IPR020476">
    <property type="entry name" value="Nudix_hydrolase"/>
</dbReference>
<dbReference type="Gene3D" id="3.90.79.10">
    <property type="entry name" value="Nucleoside Triphosphate Pyrophosphohydrolase"/>
    <property type="match status" value="1"/>
</dbReference>
<evidence type="ECO:0000259" key="5">
    <source>
        <dbReference type="PROSITE" id="PS51462"/>
    </source>
</evidence>
<feature type="domain" description="Nudix hydrolase" evidence="5">
    <location>
        <begin position="17"/>
        <end position="155"/>
    </location>
</feature>
<dbReference type="PROSITE" id="PS51462">
    <property type="entry name" value="NUDIX"/>
    <property type="match status" value="1"/>
</dbReference>
<dbReference type="EMBL" id="JBHUKU010000012">
    <property type="protein sequence ID" value="MFD2461329.1"/>
    <property type="molecule type" value="Genomic_DNA"/>
</dbReference>
<reference evidence="7" key="1">
    <citation type="journal article" date="2019" name="Int. J. Syst. Evol. Microbiol.">
        <title>The Global Catalogue of Microorganisms (GCM) 10K type strain sequencing project: providing services to taxonomists for standard genome sequencing and annotation.</title>
        <authorList>
            <consortium name="The Broad Institute Genomics Platform"/>
            <consortium name="The Broad Institute Genome Sequencing Center for Infectious Disease"/>
            <person name="Wu L."/>
            <person name="Ma J."/>
        </authorList>
    </citation>
    <scope>NUCLEOTIDE SEQUENCE [LARGE SCALE GENOMIC DNA]</scope>
    <source>
        <strain evidence="7">CGMCC 4.7643</strain>
    </source>
</reference>
<evidence type="ECO:0000313" key="6">
    <source>
        <dbReference type="EMBL" id="MFD2461329.1"/>
    </source>
</evidence>
<protein>
    <submittedName>
        <fullName evidence="6">NUDIX domain-containing protein</fullName>
    </submittedName>
</protein>